<evidence type="ECO:0000313" key="10">
    <source>
        <dbReference type="Proteomes" id="UP000261174"/>
    </source>
</evidence>
<keyword evidence="5" id="KW-0998">Cell outer membrane</keyword>
<dbReference type="EMBL" id="QTJV01000001">
    <property type="protein sequence ID" value="RFM36201.1"/>
    <property type="molecule type" value="Genomic_DNA"/>
</dbReference>
<evidence type="ECO:0000256" key="1">
    <source>
        <dbReference type="ARBA" id="ARBA00004442"/>
    </source>
</evidence>
<dbReference type="PROSITE" id="PS51257">
    <property type="entry name" value="PROKAR_LIPOPROTEIN"/>
    <property type="match status" value="1"/>
</dbReference>
<proteinExistence type="inferred from homology"/>
<feature type="signal peptide" evidence="6">
    <location>
        <begin position="1"/>
        <end position="22"/>
    </location>
</feature>
<dbReference type="Pfam" id="PF14322">
    <property type="entry name" value="SusD-like_3"/>
    <property type="match status" value="1"/>
</dbReference>
<evidence type="ECO:0000256" key="6">
    <source>
        <dbReference type="SAM" id="SignalP"/>
    </source>
</evidence>
<dbReference type="AlphaFoldDB" id="A0A3E1P7R6"/>
<evidence type="ECO:0000256" key="3">
    <source>
        <dbReference type="ARBA" id="ARBA00022729"/>
    </source>
</evidence>
<evidence type="ECO:0000256" key="2">
    <source>
        <dbReference type="ARBA" id="ARBA00006275"/>
    </source>
</evidence>
<reference evidence="9 10" key="1">
    <citation type="submission" date="2018-08" db="EMBL/GenBank/DDBJ databases">
        <title>Chitinophaga sp. K20C18050901, a novel bacterium isolated from forest soil.</title>
        <authorList>
            <person name="Wang C."/>
        </authorList>
    </citation>
    <scope>NUCLEOTIDE SEQUENCE [LARGE SCALE GENOMIC DNA]</scope>
    <source>
        <strain evidence="9 10">K20C18050901</strain>
    </source>
</reference>
<keyword evidence="4" id="KW-0472">Membrane</keyword>
<comment type="caution">
    <text evidence="9">The sequence shown here is derived from an EMBL/GenBank/DDBJ whole genome shotgun (WGS) entry which is preliminary data.</text>
</comment>
<feature type="domain" description="SusD-like N-terminal" evidence="8">
    <location>
        <begin position="68"/>
        <end position="234"/>
    </location>
</feature>
<feature type="domain" description="RagB/SusD" evidence="7">
    <location>
        <begin position="361"/>
        <end position="501"/>
    </location>
</feature>
<keyword evidence="3 6" id="KW-0732">Signal</keyword>
<dbReference type="RefSeq" id="WP_116851528.1">
    <property type="nucleotide sequence ID" value="NZ_QTJV01000001.1"/>
</dbReference>
<name>A0A3E1P7R6_9BACT</name>
<evidence type="ECO:0000259" key="7">
    <source>
        <dbReference type="Pfam" id="PF07980"/>
    </source>
</evidence>
<dbReference type="InterPro" id="IPR011990">
    <property type="entry name" value="TPR-like_helical_dom_sf"/>
</dbReference>
<evidence type="ECO:0000256" key="5">
    <source>
        <dbReference type="ARBA" id="ARBA00023237"/>
    </source>
</evidence>
<dbReference type="Gene3D" id="1.25.40.390">
    <property type="match status" value="1"/>
</dbReference>
<dbReference type="GO" id="GO:0009279">
    <property type="term" value="C:cell outer membrane"/>
    <property type="evidence" value="ECO:0007669"/>
    <property type="project" value="UniProtKB-SubCell"/>
</dbReference>
<feature type="chain" id="PRO_5017561815" evidence="6">
    <location>
        <begin position="23"/>
        <end position="501"/>
    </location>
</feature>
<comment type="similarity">
    <text evidence="2">Belongs to the SusD family.</text>
</comment>
<organism evidence="9 10">
    <name type="scientific">Chitinophaga silvisoli</name>
    <dbReference type="NCBI Taxonomy" id="2291814"/>
    <lineage>
        <taxon>Bacteria</taxon>
        <taxon>Pseudomonadati</taxon>
        <taxon>Bacteroidota</taxon>
        <taxon>Chitinophagia</taxon>
        <taxon>Chitinophagales</taxon>
        <taxon>Chitinophagaceae</taxon>
        <taxon>Chitinophaga</taxon>
    </lineage>
</organism>
<accession>A0A3E1P7R6</accession>
<dbReference type="OrthoDB" id="618454at2"/>
<evidence type="ECO:0000256" key="4">
    <source>
        <dbReference type="ARBA" id="ARBA00023136"/>
    </source>
</evidence>
<sequence length="501" mass="54261">MKKFSLFIITVGAAAISLSACKKDWLNVDAENQLATSDSIYNDNSNATKFTNACYTNLLTWAETSFAWLGTSSITSDDADKGSSSGDNGSDKDQMDAITYTATSGSVSDGWKGNYQGVSNCNVALQQIPLFTTLDASTATQLKGEARFLRAYYYFNLVRMFGNIPLVDTVLNADDAASLAKGNTQVSSAEVYAFIEADLNYAISVLPTVDNQASKDIGRANKGAATALLAKVSLYEKKYQQAYDLTTQIINGAVGSYALVSDYSKIWREVGENSSESLFEVQAKSGSPTSGVQQYSVTQAIRGATFAGVTTAVTGWGFNTPSEDLDNSYEAGDLRKKATIIHVGDTLFDGVILKSAVNQRYNYKAYVSATQETYSGDADLTNKNVRILRMGEIYLINAEAANELGNTATAITDVNKIRNRAGLGNTTASTQTDLRTAIWNERRWELAMEHDRFFDLIRQGRAGTVLRALGKNFVDGKNEVFPIPQGEINASGNALKQNPGY</sequence>
<protein>
    <submittedName>
        <fullName evidence="9">RagB/SusD family nutrient uptake outer membrane protein</fullName>
    </submittedName>
</protein>
<dbReference type="SUPFAM" id="SSF48452">
    <property type="entry name" value="TPR-like"/>
    <property type="match status" value="1"/>
</dbReference>
<gene>
    <name evidence="9" type="ORF">DXN04_01450</name>
</gene>
<comment type="subcellular location">
    <subcellularLocation>
        <location evidence="1">Cell outer membrane</location>
    </subcellularLocation>
</comment>
<dbReference type="Proteomes" id="UP000261174">
    <property type="component" value="Unassembled WGS sequence"/>
</dbReference>
<dbReference type="CDD" id="cd08977">
    <property type="entry name" value="SusD"/>
    <property type="match status" value="1"/>
</dbReference>
<dbReference type="InterPro" id="IPR012944">
    <property type="entry name" value="SusD_RagB_dom"/>
</dbReference>
<evidence type="ECO:0000313" key="9">
    <source>
        <dbReference type="EMBL" id="RFM36201.1"/>
    </source>
</evidence>
<keyword evidence="10" id="KW-1185">Reference proteome</keyword>
<dbReference type="Pfam" id="PF07980">
    <property type="entry name" value="SusD_RagB"/>
    <property type="match status" value="1"/>
</dbReference>
<dbReference type="InterPro" id="IPR033985">
    <property type="entry name" value="SusD-like_N"/>
</dbReference>
<evidence type="ECO:0000259" key="8">
    <source>
        <dbReference type="Pfam" id="PF14322"/>
    </source>
</evidence>